<dbReference type="Proteomes" id="UP000291289">
    <property type="component" value="Unassembled WGS sequence"/>
</dbReference>
<organism evidence="6 7">
    <name type="scientific">Alloscardovia theropitheci</name>
    <dbReference type="NCBI Taxonomy" id="2496842"/>
    <lineage>
        <taxon>Bacteria</taxon>
        <taxon>Bacillati</taxon>
        <taxon>Actinomycetota</taxon>
        <taxon>Actinomycetes</taxon>
        <taxon>Bifidobacteriales</taxon>
        <taxon>Bifidobacteriaceae</taxon>
        <taxon>Alloscardovia</taxon>
    </lineage>
</organism>
<dbReference type="OrthoDB" id="3282096at2"/>
<evidence type="ECO:0000256" key="1">
    <source>
        <dbReference type="ARBA" id="ARBA00022448"/>
    </source>
</evidence>
<dbReference type="GO" id="GO:0016887">
    <property type="term" value="F:ATP hydrolysis activity"/>
    <property type="evidence" value="ECO:0007669"/>
    <property type="project" value="InterPro"/>
</dbReference>
<dbReference type="NCBIfam" id="TIGR03771">
    <property type="entry name" value="anch_rpt_ABC"/>
    <property type="match status" value="1"/>
</dbReference>
<evidence type="ECO:0000256" key="3">
    <source>
        <dbReference type="ARBA" id="ARBA00022840"/>
    </source>
</evidence>
<dbReference type="RefSeq" id="WP_131284167.1">
    <property type="nucleotide sequence ID" value="NZ_RXLP01000019.1"/>
</dbReference>
<keyword evidence="3 6" id="KW-0067">ATP-binding</keyword>
<dbReference type="InterPro" id="IPR003593">
    <property type="entry name" value="AAA+_ATPase"/>
</dbReference>
<dbReference type="InterPro" id="IPR027417">
    <property type="entry name" value="P-loop_NTPase"/>
</dbReference>
<dbReference type="PANTHER" id="PTHR42734">
    <property type="entry name" value="METAL TRANSPORT SYSTEM ATP-BINDING PROTEIN TM_0124-RELATED"/>
    <property type="match status" value="1"/>
</dbReference>
<accession>A0A4R0QSG8</accession>
<dbReference type="PROSITE" id="PS00211">
    <property type="entry name" value="ABC_TRANSPORTER_1"/>
    <property type="match status" value="1"/>
</dbReference>
<dbReference type="GO" id="GO:0005524">
    <property type="term" value="F:ATP binding"/>
    <property type="evidence" value="ECO:0007669"/>
    <property type="project" value="UniProtKB-KW"/>
</dbReference>
<evidence type="ECO:0000256" key="4">
    <source>
        <dbReference type="SAM" id="MobiDB-lite"/>
    </source>
</evidence>
<dbReference type="InterPro" id="IPR017871">
    <property type="entry name" value="ABC_transporter-like_CS"/>
</dbReference>
<comment type="caution">
    <text evidence="6">The sequence shown here is derived from an EMBL/GenBank/DDBJ whole genome shotgun (WGS) entry which is preliminary data.</text>
</comment>
<evidence type="ECO:0000313" key="7">
    <source>
        <dbReference type="Proteomes" id="UP000291289"/>
    </source>
</evidence>
<evidence type="ECO:0000313" key="6">
    <source>
        <dbReference type="EMBL" id="TCD54378.1"/>
    </source>
</evidence>
<dbReference type="SMART" id="SM00382">
    <property type="entry name" value="AAA"/>
    <property type="match status" value="1"/>
</dbReference>
<reference evidence="6 7" key="1">
    <citation type="submission" date="2018-12" db="EMBL/GenBank/DDBJ databases">
        <title>Alloscrdovia theropitheci sp. nov: a novel taxon from the feces of the bleeding-herat monkey (Theropithecus geleda).</title>
        <authorList>
            <person name="Modesto M."/>
        </authorList>
    </citation>
    <scope>NUCLEOTIDE SEQUENCE [LARGE SCALE GENOMIC DNA]</scope>
    <source>
        <strain evidence="6 7">GLDI4/2</strain>
    </source>
</reference>
<dbReference type="AlphaFoldDB" id="A0A4R0QSG8"/>
<sequence>MNTFKLLKNTQTSESHISTQKTADTSNRVHTHEHVHHALDVRCLNVTASGRTILDDVSLYVDAGEFVALIGPNGAGKTTLLRSILGLMNHSDAGISSFGAKLNPRSIGYVPQRHEFAWDFPITVRQTVLSGLTGMLKFGRWPRLEHYKAVEEAMKRADITHLAQRPIGELSGGQRQRVLVARALALRPSILLLDEPFTGLDMPTQELLNDLFRSLAREGHAVVMTTHDLISALNQCDRLYLINQTVQACGTREQLQDAKVWIDTFRIRETNPLLSALGLITSEQVSSGQVSSEQEESASGMNVPDATVRSISEFDMSSKNIRAEIYLAENKEKTCRELKGDEE</sequence>
<dbReference type="SUPFAM" id="SSF52540">
    <property type="entry name" value="P-loop containing nucleoside triphosphate hydrolases"/>
    <property type="match status" value="1"/>
</dbReference>
<keyword evidence="2" id="KW-0547">Nucleotide-binding</keyword>
<dbReference type="Gene3D" id="3.40.50.300">
    <property type="entry name" value="P-loop containing nucleotide triphosphate hydrolases"/>
    <property type="match status" value="1"/>
</dbReference>
<feature type="region of interest" description="Disordered" evidence="4">
    <location>
        <begin position="8"/>
        <end position="27"/>
    </location>
</feature>
<evidence type="ECO:0000256" key="2">
    <source>
        <dbReference type="ARBA" id="ARBA00022741"/>
    </source>
</evidence>
<feature type="domain" description="ABC transporter" evidence="5">
    <location>
        <begin position="39"/>
        <end position="268"/>
    </location>
</feature>
<name>A0A4R0QSG8_9BIFI</name>
<dbReference type="InterPro" id="IPR003439">
    <property type="entry name" value="ABC_transporter-like_ATP-bd"/>
</dbReference>
<gene>
    <name evidence="6" type="ORF">EJ419_04950</name>
</gene>
<protein>
    <submittedName>
        <fullName evidence="6">Anchored repeat-type ABC transporter ATP-binding subunit</fullName>
    </submittedName>
</protein>
<keyword evidence="1" id="KW-0813">Transport</keyword>
<proteinExistence type="predicted"/>
<dbReference type="Pfam" id="PF00005">
    <property type="entry name" value="ABC_tran"/>
    <property type="match status" value="1"/>
</dbReference>
<dbReference type="EMBL" id="RXLP01000019">
    <property type="protein sequence ID" value="TCD54378.1"/>
    <property type="molecule type" value="Genomic_DNA"/>
</dbReference>
<dbReference type="InterPro" id="IPR022508">
    <property type="entry name" value="ABC_trspt_anch-rpt_ATP-bd"/>
</dbReference>
<keyword evidence="7" id="KW-1185">Reference proteome</keyword>
<dbReference type="CDD" id="cd03235">
    <property type="entry name" value="ABC_Metallic_Cations"/>
    <property type="match status" value="1"/>
</dbReference>
<evidence type="ECO:0000259" key="5">
    <source>
        <dbReference type="PROSITE" id="PS50893"/>
    </source>
</evidence>
<dbReference type="PROSITE" id="PS50893">
    <property type="entry name" value="ABC_TRANSPORTER_2"/>
    <property type="match status" value="1"/>
</dbReference>
<dbReference type="InterPro" id="IPR050153">
    <property type="entry name" value="Metal_Ion_Import_ABC"/>
</dbReference>